<keyword evidence="3" id="KW-0378">Hydrolase</keyword>
<keyword evidence="3" id="KW-0326">Glycosidase</keyword>
<dbReference type="PIRSF" id="PIRSF001100">
    <property type="entry name" value="Beta_cellobiohydrolase"/>
    <property type="match status" value="1"/>
</dbReference>
<keyword evidence="5" id="KW-1185">Reference proteome</keyword>
<feature type="binding site" evidence="2">
    <location>
        <position position="89"/>
    </location>
    <ligand>
        <name>substrate</name>
    </ligand>
</feature>
<dbReference type="EMBL" id="JAULSW010000003">
    <property type="protein sequence ID" value="KAK3386871.1"/>
    <property type="molecule type" value="Genomic_DNA"/>
</dbReference>
<feature type="chain" id="PRO_5041776967" description="Glucanase" evidence="3">
    <location>
        <begin position="19"/>
        <end position="400"/>
    </location>
</feature>
<proteinExistence type="inferred from homology"/>
<protein>
    <recommendedName>
        <fullName evidence="3">Glucanase</fullName>
        <ecNumber evidence="3">3.2.1.-</ecNumber>
    </recommendedName>
</protein>
<feature type="binding site" evidence="2">
    <location>
        <position position="91"/>
    </location>
    <ligand>
        <name>substrate</name>
    </ligand>
</feature>
<dbReference type="EC" id="3.2.1.-" evidence="3"/>
<dbReference type="SUPFAM" id="SSF51989">
    <property type="entry name" value="Glycosyl hydrolases family 6, cellulases"/>
    <property type="match status" value="1"/>
</dbReference>
<feature type="active site" description="Proton acceptor" evidence="1">
    <location>
        <position position="351"/>
    </location>
</feature>
<keyword evidence="3" id="KW-0119">Carbohydrate metabolism</keyword>
<dbReference type="PANTHER" id="PTHR34876:SF2">
    <property type="entry name" value="GLUCANASE"/>
    <property type="match status" value="1"/>
</dbReference>
<comment type="caution">
    <text evidence="4">The sequence shown here is derived from an EMBL/GenBank/DDBJ whole genome shotgun (WGS) entry which is preliminary data.</text>
</comment>
<dbReference type="Pfam" id="PF01341">
    <property type="entry name" value="Glyco_hydro_6"/>
    <property type="match status" value="1"/>
</dbReference>
<organism evidence="4 5">
    <name type="scientific">Podospora didyma</name>
    <dbReference type="NCBI Taxonomy" id="330526"/>
    <lineage>
        <taxon>Eukaryota</taxon>
        <taxon>Fungi</taxon>
        <taxon>Dikarya</taxon>
        <taxon>Ascomycota</taxon>
        <taxon>Pezizomycotina</taxon>
        <taxon>Sordariomycetes</taxon>
        <taxon>Sordariomycetidae</taxon>
        <taxon>Sordariales</taxon>
        <taxon>Podosporaceae</taxon>
        <taxon>Podospora</taxon>
    </lineage>
</organism>
<dbReference type="PANTHER" id="PTHR34876">
    <property type="match status" value="1"/>
</dbReference>
<sequence>MKACFVFRLFLLSFGVNALSLNANPNSEPAANASCPLVSLDARTNIWAKYNLHPNAFRRHQVLAAAAVISDDLLNKQARKIADVGSFYWLDNTTNMQKVEEILPEVPCANIVGLVLQGIQDRNCTREGFSVPDHERYQRSYGDPLATLIRAYPRTAFAIIIEPGTLPAIINNPNVSSCQALAKSYRQNVAYALNALKLPNAITYIDAGHGGSLGRDVLLQPAAEELAAVYKAAAYPSQLRGIAVNIGGWNSWDARPGEFETPYEEPASKRNRAHNEKIFSQLLGRALDKLGVPSNAIVDTSRNGVIGLRYEWEDWCNVDGAGFGVRPSVVPGLGEQHADAFVWAKAGGVSDGTSDPSSVTFDPFCGRRDAFSPSPEAGEWNQAYFEMLLRNARPVIAVDT</sequence>
<keyword evidence="3" id="KW-0732">Signal</keyword>
<evidence type="ECO:0000256" key="2">
    <source>
        <dbReference type="PIRSR" id="PIRSR001100-2"/>
    </source>
</evidence>
<evidence type="ECO:0000313" key="4">
    <source>
        <dbReference type="EMBL" id="KAK3386871.1"/>
    </source>
</evidence>
<evidence type="ECO:0000256" key="3">
    <source>
        <dbReference type="RuleBase" id="RU361186"/>
    </source>
</evidence>
<feature type="binding site" evidence="2">
    <location>
        <position position="315"/>
    </location>
    <ligand>
        <name>substrate</name>
    </ligand>
</feature>
<feature type="binding site" evidence="2">
    <location>
        <position position="345"/>
    </location>
    <ligand>
        <name>substrate</name>
    </ligand>
</feature>
<reference evidence="4" key="2">
    <citation type="submission" date="2023-06" db="EMBL/GenBank/DDBJ databases">
        <authorList>
            <consortium name="Lawrence Berkeley National Laboratory"/>
            <person name="Haridas S."/>
            <person name="Hensen N."/>
            <person name="Bonometti L."/>
            <person name="Westerberg I."/>
            <person name="Brannstrom I.O."/>
            <person name="Guillou S."/>
            <person name="Cros-Aarteil S."/>
            <person name="Calhoun S."/>
            <person name="Kuo A."/>
            <person name="Mondo S."/>
            <person name="Pangilinan J."/>
            <person name="Riley R."/>
            <person name="LaButti K."/>
            <person name="Andreopoulos B."/>
            <person name="Lipzen A."/>
            <person name="Chen C."/>
            <person name="Yanf M."/>
            <person name="Daum C."/>
            <person name="Ng V."/>
            <person name="Clum A."/>
            <person name="Steindorff A."/>
            <person name="Ohm R."/>
            <person name="Martin F."/>
            <person name="Silar P."/>
            <person name="Natvig D."/>
            <person name="Lalanne C."/>
            <person name="Gautier V."/>
            <person name="Ament-velasquez S.L."/>
            <person name="Kruys A."/>
            <person name="Hutchinson M.I."/>
            <person name="Powell A.J."/>
            <person name="Barry K."/>
            <person name="Miller A.N."/>
            <person name="Grigoriev I.V."/>
            <person name="Debuchy R."/>
            <person name="Gladieux P."/>
            <person name="Thoren M.H."/>
            <person name="Johannesson H."/>
        </authorList>
    </citation>
    <scope>NUCLEOTIDE SEQUENCE</scope>
    <source>
        <strain evidence="4">CBS 232.78</strain>
    </source>
</reference>
<dbReference type="InterPro" id="IPR036434">
    <property type="entry name" value="Beta_cellobiohydrolase_sf"/>
</dbReference>
<dbReference type="AlphaFoldDB" id="A0AAE0U101"/>
<dbReference type="InterPro" id="IPR016288">
    <property type="entry name" value="Beta_cellobiohydrolase"/>
</dbReference>
<comment type="similarity">
    <text evidence="3">Belongs to the glycosyl hydrolase family 6.</text>
</comment>
<gene>
    <name evidence="4" type="ORF">B0H63DRAFT_540983</name>
</gene>
<accession>A0AAE0U101</accession>
<name>A0AAE0U101_9PEZI</name>
<keyword evidence="3" id="KW-0624">Polysaccharide degradation</keyword>
<evidence type="ECO:0000256" key="1">
    <source>
        <dbReference type="PIRSR" id="PIRSR001100-1"/>
    </source>
</evidence>
<keyword evidence="3" id="KW-0136">Cellulose degradation</keyword>
<reference evidence="4" key="1">
    <citation type="journal article" date="2023" name="Mol. Phylogenet. Evol.">
        <title>Genome-scale phylogeny and comparative genomics of the fungal order Sordariales.</title>
        <authorList>
            <person name="Hensen N."/>
            <person name="Bonometti L."/>
            <person name="Westerberg I."/>
            <person name="Brannstrom I.O."/>
            <person name="Guillou S."/>
            <person name="Cros-Aarteil S."/>
            <person name="Calhoun S."/>
            <person name="Haridas S."/>
            <person name="Kuo A."/>
            <person name="Mondo S."/>
            <person name="Pangilinan J."/>
            <person name="Riley R."/>
            <person name="LaButti K."/>
            <person name="Andreopoulos B."/>
            <person name="Lipzen A."/>
            <person name="Chen C."/>
            <person name="Yan M."/>
            <person name="Daum C."/>
            <person name="Ng V."/>
            <person name="Clum A."/>
            <person name="Steindorff A."/>
            <person name="Ohm R.A."/>
            <person name="Martin F."/>
            <person name="Silar P."/>
            <person name="Natvig D.O."/>
            <person name="Lalanne C."/>
            <person name="Gautier V."/>
            <person name="Ament-Velasquez S.L."/>
            <person name="Kruys A."/>
            <person name="Hutchinson M.I."/>
            <person name="Powell A.J."/>
            <person name="Barry K."/>
            <person name="Miller A.N."/>
            <person name="Grigoriev I.V."/>
            <person name="Debuchy R."/>
            <person name="Gladieux P."/>
            <person name="Hiltunen Thoren M."/>
            <person name="Johannesson H."/>
        </authorList>
    </citation>
    <scope>NUCLEOTIDE SEQUENCE</scope>
    <source>
        <strain evidence="4">CBS 232.78</strain>
    </source>
</reference>
<dbReference type="Proteomes" id="UP001285441">
    <property type="component" value="Unassembled WGS sequence"/>
</dbReference>
<dbReference type="GO" id="GO:0030245">
    <property type="term" value="P:cellulose catabolic process"/>
    <property type="evidence" value="ECO:0007669"/>
    <property type="project" value="UniProtKB-KW"/>
</dbReference>
<dbReference type="PRINTS" id="PR00733">
    <property type="entry name" value="GLHYDRLASE6"/>
</dbReference>
<dbReference type="GO" id="GO:0004553">
    <property type="term" value="F:hydrolase activity, hydrolyzing O-glycosyl compounds"/>
    <property type="evidence" value="ECO:0007669"/>
    <property type="project" value="InterPro"/>
</dbReference>
<feature type="signal peptide" evidence="3">
    <location>
        <begin position="1"/>
        <end position="18"/>
    </location>
</feature>
<evidence type="ECO:0000313" key="5">
    <source>
        <dbReference type="Proteomes" id="UP001285441"/>
    </source>
</evidence>
<feature type="binding site" evidence="2">
    <location>
        <position position="209"/>
    </location>
    <ligand>
        <name>substrate</name>
    </ligand>
</feature>
<dbReference type="Gene3D" id="3.20.20.40">
    <property type="entry name" value="1, 4-beta cellobiohydrolase"/>
    <property type="match status" value="1"/>
</dbReference>